<dbReference type="Proteomes" id="UP001151760">
    <property type="component" value="Unassembled WGS sequence"/>
</dbReference>
<feature type="compositionally biased region" description="Basic and acidic residues" evidence="1">
    <location>
        <begin position="268"/>
        <end position="279"/>
    </location>
</feature>
<accession>A0ABQ5GYK8</accession>
<name>A0ABQ5GYK8_9ASTR</name>
<evidence type="ECO:0000313" key="2">
    <source>
        <dbReference type="EMBL" id="GJT80470.1"/>
    </source>
</evidence>
<evidence type="ECO:0000313" key="3">
    <source>
        <dbReference type="Proteomes" id="UP001151760"/>
    </source>
</evidence>
<gene>
    <name evidence="2" type="ORF">Tco_1054812</name>
</gene>
<feature type="region of interest" description="Disordered" evidence="1">
    <location>
        <begin position="213"/>
        <end position="344"/>
    </location>
</feature>
<sequence length="551" mass="61965">MATTAAQQVALDNALVPLEKRVEIGKCNIRIDPAKTQKEPTYQVVFYALALTTCYPAVSSQQDSSRRIYNAPRNLSRSVVRLSNKILNKLIQMTKLSPSLRNLATKEMLNLSLKWLLITYTNHGELLLQSSTKECGLCQTSLGRLHISNREQRPQEARKDDDNILGTMRFVSKFEDFQIYEAVLPNRMTNQQIRDFDAYKTYLAYATGASSPKMKRKLKKPASPSKKRTLVIEEEEEHEPAKKDKPTKKPATKRQSSGGADFEIEVLDEPKDKSVDTHKGIGLKPGVLDVSIADSFESETESWGDSESDDEEEETQDDEYVHTLDDYVPTEDEMKDETDDVTEEEYERINEELYGDVNVSLTDVEPADKEKDDEEITVAGYMNINQEGASNQVKDDAQATQKTEGPILSSSISSDYAAKYLNFDNIPPVDTEVVSMLDIDVQHEVSHTSPLLTIQGSTTSIIVVSESETLATLQLRVPDLEKDIKELKYVDNITKVTLTIQSKVPKAVKEYLGSSLDDAIHKVIHKNVADIIKEHSVPVKTVKRLRQQYAP</sequence>
<feature type="compositionally biased region" description="Acidic residues" evidence="1">
    <location>
        <begin position="328"/>
        <end position="344"/>
    </location>
</feature>
<dbReference type="EMBL" id="BQNB010018995">
    <property type="protein sequence ID" value="GJT80470.1"/>
    <property type="molecule type" value="Genomic_DNA"/>
</dbReference>
<reference evidence="2" key="2">
    <citation type="submission" date="2022-01" db="EMBL/GenBank/DDBJ databases">
        <authorList>
            <person name="Yamashiro T."/>
            <person name="Shiraishi A."/>
            <person name="Satake H."/>
            <person name="Nakayama K."/>
        </authorList>
    </citation>
    <scope>NUCLEOTIDE SEQUENCE</scope>
</reference>
<organism evidence="2 3">
    <name type="scientific">Tanacetum coccineum</name>
    <dbReference type="NCBI Taxonomy" id="301880"/>
    <lineage>
        <taxon>Eukaryota</taxon>
        <taxon>Viridiplantae</taxon>
        <taxon>Streptophyta</taxon>
        <taxon>Embryophyta</taxon>
        <taxon>Tracheophyta</taxon>
        <taxon>Spermatophyta</taxon>
        <taxon>Magnoliopsida</taxon>
        <taxon>eudicotyledons</taxon>
        <taxon>Gunneridae</taxon>
        <taxon>Pentapetalae</taxon>
        <taxon>asterids</taxon>
        <taxon>campanulids</taxon>
        <taxon>Asterales</taxon>
        <taxon>Asteraceae</taxon>
        <taxon>Asteroideae</taxon>
        <taxon>Anthemideae</taxon>
        <taxon>Anthemidinae</taxon>
        <taxon>Tanacetum</taxon>
    </lineage>
</organism>
<keyword evidence="3" id="KW-1185">Reference proteome</keyword>
<feature type="compositionally biased region" description="Basic residues" evidence="1">
    <location>
        <begin position="213"/>
        <end position="229"/>
    </location>
</feature>
<proteinExistence type="predicted"/>
<feature type="compositionally biased region" description="Acidic residues" evidence="1">
    <location>
        <begin position="296"/>
        <end position="318"/>
    </location>
</feature>
<protein>
    <submittedName>
        <fullName evidence="2">Uncharacterized protein</fullName>
    </submittedName>
</protein>
<comment type="caution">
    <text evidence="2">The sequence shown here is derived from an EMBL/GenBank/DDBJ whole genome shotgun (WGS) entry which is preliminary data.</text>
</comment>
<evidence type="ECO:0000256" key="1">
    <source>
        <dbReference type="SAM" id="MobiDB-lite"/>
    </source>
</evidence>
<reference evidence="2" key="1">
    <citation type="journal article" date="2022" name="Int. J. Mol. Sci.">
        <title>Draft Genome of Tanacetum Coccineum: Genomic Comparison of Closely Related Tanacetum-Family Plants.</title>
        <authorList>
            <person name="Yamashiro T."/>
            <person name="Shiraishi A."/>
            <person name="Nakayama K."/>
            <person name="Satake H."/>
        </authorList>
    </citation>
    <scope>NUCLEOTIDE SEQUENCE</scope>
</reference>